<reference evidence="8 9" key="1">
    <citation type="journal article" date="2007" name="Science">
        <title>Sea anemone genome reveals ancestral eumetazoan gene repertoire and genomic organization.</title>
        <authorList>
            <person name="Putnam N.H."/>
            <person name="Srivastava M."/>
            <person name="Hellsten U."/>
            <person name="Dirks B."/>
            <person name="Chapman J."/>
            <person name="Salamov A."/>
            <person name="Terry A."/>
            <person name="Shapiro H."/>
            <person name="Lindquist E."/>
            <person name="Kapitonov V.V."/>
            <person name="Jurka J."/>
            <person name="Genikhovich G."/>
            <person name="Grigoriev I.V."/>
            <person name="Lucas S.M."/>
            <person name="Steele R.E."/>
            <person name="Finnerty J.R."/>
            <person name="Technau U."/>
            <person name="Martindale M.Q."/>
            <person name="Rokhsar D.S."/>
        </authorList>
    </citation>
    <scope>NUCLEOTIDE SEQUENCE [LARGE SCALE GENOMIC DNA]</scope>
    <source>
        <strain evidence="9">CH2 X CH6</strain>
    </source>
</reference>
<feature type="transmembrane region" description="Helical" evidence="6">
    <location>
        <begin position="173"/>
        <end position="194"/>
    </location>
</feature>
<feature type="transmembrane region" description="Helical" evidence="6">
    <location>
        <begin position="133"/>
        <end position="153"/>
    </location>
</feature>
<dbReference type="PANTHER" id="PTHR21324">
    <property type="entry name" value="FASTING-INDUCIBLE INTEGRAL MEMBRANE PROTEIN TM6P1-RELATED"/>
    <property type="match status" value="1"/>
</dbReference>
<comment type="subcellular location">
    <subcellularLocation>
        <location evidence="1">Endomembrane system</location>
        <topology evidence="1">Multi-pass membrane protein</topology>
    </subcellularLocation>
</comment>
<evidence type="ECO:0000256" key="6">
    <source>
        <dbReference type="SAM" id="Phobius"/>
    </source>
</evidence>
<proteinExistence type="inferred from homology"/>
<dbReference type="HOGENOM" id="CLU_059992_2_2_1"/>
<evidence type="ECO:0000256" key="5">
    <source>
        <dbReference type="ARBA" id="ARBA00023136"/>
    </source>
</evidence>
<keyword evidence="3 6" id="KW-0812">Transmembrane</keyword>
<keyword evidence="4 6" id="KW-1133">Transmembrane helix</keyword>
<dbReference type="AlphaFoldDB" id="A7SLV8"/>
<dbReference type="InterPro" id="IPR050911">
    <property type="entry name" value="DRAM/TMEM150_Autophagy_Mod"/>
</dbReference>
<dbReference type="Proteomes" id="UP000001593">
    <property type="component" value="Unassembled WGS sequence"/>
</dbReference>
<dbReference type="EMBL" id="DS469702">
    <property type="protein sequence ID" value="EDO35305.1"/>
    <property type="molecule type" value="Genomic_DNA"/>
</dbReference>
<evidence type="ECO:0000256" key="4">
    <source>
        <dbReference type="ARBA" id="ARBA00022989"/>
    </source>
</evidence>
<evidence type="ECO:0000256" key="3">
    <source>
        <dbReference type="ARBA" id="ARBA00022692"/>
    </source>
</evidence>
<name>A7SLV8_NEMVE</name>
<evidence type="ECO:0000256" key="1">
    <source>
        <dbReference type="ARBA" id="ARBA00004127"/>
    </source>
</evidence>
<dbReference type="Pfam" id="PF10277">
    <property type="entry name" value="Frag1"/>
    <property type="match status" value="1"/>
</dbReference>
<feature type="transmembrane region" description="Helical" evidence="6">
    <location>
        <begin position="69"/>
        <end position="88"/>
    </location>
</feature>
<dbReference type="PANTHER" id="PTHR21324:SF2">
    <property type="entry name" value="EG:22E5.9 PROTEIN"/>
    <property type="match status" value="1"/>
</dbReference>
<evidence type="ECO:0000256" key="2">
    <source>
        <dbReference type="ARBA" id="ARBA00006565"/>
    </source>
</evidence>
<feature type="non-terminal residue" evidence="8">
    <location>
        <position position="1"/>
    </location>
</feature>
<feature type="non-terminal residue" evidence="8">
    <location>
        <position position="210"/>
    </location>
</feature>
<keyword evidence="5 6" id="KW-0472">Membrane</keyword>
<feature type="domain" description="CWH43-like N-terminal" evidence="7">
    <location>
        <begin position="1"/>
        <end position="200"/>
    </location>
</feature>
<comment type="similarity">
    <text evidence="2">Belongs to the DRAM/TMEM150 family.</text>
</comment>
<evidence type="ECO:0000313" key="8">
    <source>
        <dbReference type="EMBL" id="EDO35305.1"/>
    </source>
</evidence>
<dbReference type="InParanoid" id="A7SLV8"/>
<gene>
    <name evidence="8" type="ORF">NEMVEDRAFT_v1g123078</name>
</gene>
<protein>
    <recommendedName>
        <fullName evidence="7">CWH43-like N-terminal domain-containing protein</fullName>
    </recommendedName>
</protein>
<organism evidence="8 9">
    <name type="scientific">Nematostella vectensis</name>
    <name type="common">Starlet sea anemone</name>
    <dbReference type="NCBI Taxonomy" id="45351"/>
    <lineage>
        <taxon>Eukaryota</taxon>
        <taxon>Metazoa</taxon>
        <taxon>Cnidaria</taxon>
        <taxon>Anthozoa</taxon>
        <taxon>Hexacorallia</taxon>
        <taxon>Actiniaria</taxon>
        <taxon>Edwardsiidae</taxon>
        <taxon>Nematostella</taxon>
    </lineage>
</organism>
<evidence type="ECO:0000313" key="9">
    <source>
        <dbReference type="Proteomes" id="UP000001593"/>
    </source>
</evidence>
<feature type="transmembrane region" description="Helical" evidence="6">
    <location>
        <begin position="29"/>
        <end position="49"/>
    </location>
</feature>
<sequence>YGMAVYYGHVDALFPYISDAGSRVPESCIFGQFLNLAAFVAFAAMYIHYKHIKEFNITSMPLVKKLNNISIWLSAFTCLGLSMVANFQYTSISVPHFIGAFLVFGLGILYCWIQSVISYKMKNQGMSTALTAFTRFALSFASTIFFLISNTTITPTTPLDSWTSDQSGYDSHLASTFSEWLMGFSFLLFFMTYYREFKKITIAIKVVPKE</sequence>
<dbReference type="PhylomeDB" id="A7SLV8"/>
<dbReference type="OMA" id="FWIRCAL"/>
<dbReference type="eggNOG" id="KOG4320">
    <property type="taxonomic scope" value="Eukaryota"/>
</dbReference>
<evidence type="ECO:0000259" key="7">
    <source>
        <dbReference type="Pfam" id="PF10277"/>
    </source>
</evidence>
<keyword evidence="9" id="KW-1185">Reference proteome</keyword>
<accession>A7SLV8</accession>
<dbReference type="GO" id="GO:0012505">
    <property type="term" value="C:endomembrane system"/>
    <property type="evidence" value="ECO:0007669"/>
    <property type="project" value="UniProtKB-SubCell"/>
</dbReference>
<feature type="transmembrane region" description="Helical" evidence="6">
    <location>
        <begin position="94"/>
        <end position="113"/>
    </location>
</feature>
<dbReference type="InterPro" id="IPR019402">
    <property type="entry name" value="CWH43_N"/>
</dbReference>